<feature type="domain" description="Isopropylmalate dehydrogenase-like" evidence="3">
    <location>
        <begin position="4"/>
        <end position="354"/>
    </location>
</feature>
<reference evidence="4" key="1">
    <citation type="journal article" date="2014" name="Front. Microbiol.">
        <title>High frequency of phylogenetically diverse reductive dehalogenase-homologous genes in deep subseafloor sedimentary metagenomes.</title>
        <authorList>
            <person name="Kawai M."/>
            <person name="Futagami T."/>
            <person name="Toyoda A."/>
            <person name="Takaki Y."/>
            <person name="Nishi S."/>
            <person name="Hori S."/>
            <person name="Arai W."/>
            <person name="Tsubouchi T."/>
            <person name="Morono Y."/>
            <person name="Uchiyama I."/>
            <person name="Ito T."/>
            <person name="Fujiyama A."/>
            <person name="Inagaki F."/>
            <person name="Takami H."/>
        </authorList>
    </citation>
    <scope>NUCLEOTIDE SEQUENCE</scope>
    <source>
        <strain evidence="4">Expedition CK06-06</strain>
    </source>
</reference>
<dbReference type="GO" id="GO:0000287">
    <property type="term" value="F:magnesium ion binding"/>
    <property type="evidence" value="ECO:0007669"/>
    <property type="project" value="InterPro"/>
</dbReference>
<protein>
    <recommendedName>
        <fullName evidence="3">Isopropylmalate dehydrogenase-like domain-containing protein</fullName>
    </recommendedName>
</protein>
<dbReference type="SUPFAM" id="SSF53659">
    <property type="entry name" value="Isocitrate/Isopropylmalate dehydrogenase-like"/>
    <property type="match status" value="1"/>
</dbReference>
<gene>
    <name evidence="4" type="ORF">S01H4_07588</name>
</gene>
<dbReference type="Pfam" id="PF00180">
    <property type="entry name" value="Iso_dh"/>
    <property type="match status" value="1"/>
</dbReference>
<proteinExistence type="inferred from homology"/>
<dbReference type="GO" id="GO:0006099">
    <property type="term" value="P:tricarboxylic acid cycle"/>
    <property type="evidence" value="ECO:0007669"/>
    <property type="project" value="TreeGrafter"/>
</dbReference>
<evidence type="ECO:0000256" key="1">
    <source>
        <dbReference type="ARBA" id="ARBA00007769"/>
    </source>
</evidence>
<comment type="caution">
    <text evidence="4">The sequence shown here is derived from an EMBL/GenBank/DDBJ whole genome shotgun (WGS) entry which is preliminary data.</text>
</comment>
<evidence type="ECO:0000313" key="4">
    <source>
        <dbReference type="EMBL" id="GAG62907.1"/>
    </source>
</evidence>
<dbReference type="PROSITE" id="PS00470">
    <property type="entry name" value="IDH_IMDH"/>
    <property type="match status" value="1"/>
</dbReference>
<keyword evidence="2" id="KW-0560">Oxidoreductase</keyword>
<dbReference type="GO" id="GO:0051287">
    <property type="term" value="F:NAD binding"/>
    <property type="evidence" value="ECO:0007669"/>
    <property type="project" value="InterPro"/>
</dbReference>
<organism evidence="4">
    <name type="scientific">marine sediment metagenome</name>
    <dbReference type="NCBI Taxonomy" id="412755"/>
    <lineage>
        <taxon>unclassified sequences</taxon>
        <taxon>metagenomes</taxon>
        <taxon>ecological metagenomes</taxon>
    </lineage>
</organism>
<dbReference type="PANTHER" id="PTHR11835:SF34">
    <property type="entry name" value="ISOCITRATE DEHYDROGENASE [NAD] SUBUNIT ALPHA, MITOCHONDRIAL"/>
    <property type="match status" value="1"/>
</dbReference>
<name>X0ZYD1_9ZZZZ</name>
<dbReference type="GO" id="GO:0006102">
    <property type="term" value="P:isocitrate metabolic process"/>
    <property type="evidence" value="ECO:0007669"/>
    <property type="project" value="TreeGrafter"/>
</dbReference>
<dbReference type="AlphaFoldDB" id="X0ZYD1"/>
<dbReference type="InterPro" id="IPR019818">
    <property type="entry name" value="IsoCit/isopropylmalate_DH_CS"/>
</dbReference>
<evidence type="ECO:0000256" key="2">
    <source>
        <dbReference type="ARBA" id="ARBA00023002"/>
    </source>
</evidence>
<dbReference type="Gene3D" id="3.40.718.10">
    <property type="entry name" value="Isopropylmalate Dehydrogenase"/>
    <property type="match status" value="1"/>
</dbReference>
<dbReference type="GO" id="GO:0004449">
    <property type="term" value="F:isocitrate dehydrogenase (NAD+) activity"/>
    <property type="evidence" value="ECO:0007669"/>
    <property type="project" value="TreeGrafter"/>
</dbReference>
<dbReference type="PANTHER" id="PTHR11835">
    <property type="entry name" value="DECARBOXYLATING DEHYDROGENASES-ISOCITRATE, ISOPROPYLMALATE, TARTRATE"/>
    <property type="match status" value="1"/>
</dbReference>
<sequence length="366" mass="39374">MKHTVTLIPGDGIGPEVVEAARRVLEATGVEFQWDVVNAGASALEREGSLLPARLFESVRKNKVALKGPTTTPVGGGFRSVNVALRKALDLYACLRPCRSYPGIISRYENIDIIVVRENTEDLYAGIEFEKGTPEAEKLLSFISQSQGEGVRKDSGISLKLISETGTRRIARFAFEYARANGRKKVSAIHKANIMKFSDGLFLDVARGVASAYPDIEFEDRLVDNLCAQLVQQSHQFDILLLPNLYGDIVSDLCAGLVGGLGVAPGANIGDEIAIFEPTHGSAPKYTGLNKVNPMAMILSGVMMLRYINERAAADRLEAAVAEIVAEGKSVTYDLKPGRSSATAVGTSEMADAIITKLSEGASRQN</sequence>
<dbReference type="InterPro" id="IPR024084">
    <property type="entry name" value="IsoPropMal-DH-like_dom"/>
</dbReference>
<dbReference type="SMART" id="SM01329">
    <property type="entry name" value="Iso_dh"/>
    <property type="match status" value="1"/>
</dbReference>
<comment type="similarity">
    <text evidence="1">Belongs to the isocitrate and isopropylmalate dehydrogenases family.</text>
</comment>
<evidence type="ECO:0000259" key="3">
    <source>
        <dbReference type="SMART" id="SM01329"/>
    </source>
</evidence>
<dbReference type="EMBL" id="BART01002499">
    <property type="protein sequence ID" value="GAG62907.1"/>
    <property type="molecule type" value="Genomic_DNA"/>
</dbReference>
<accession>X0ZYD1</accession>